<dbReference type="Proteomes" id="UP001152795">
    <property type="component" value="Unassembled WGS sequence"/>
</dbReference>
<organism evidence="1 2">
    <name type="scientific">Paramuricea clavata</name>
    <name type="common">Red gorgonian</name>
    <name type="synonym">Violescent sea-whip</name>
    <dbReference type="NCBI Taxonomy" id="317549"/>
    <lineage>
        <taxon>Eukaryota</taxon>
        <taxon>Metazoa</taxon>
        <taxon>Cnidaria</taxon>
        <taxon>Anthozoa</taxon>
        <taxon>Octocorallia</taxon>
        <taxon>Malacalcyonacea</taxon>
        <taxon>Plexauridae</taxon>
        <taxon>Paramuricea</taxon>
    </lineage>
</organism>
<evidence type="ECO:0000313" key="1">
    <source>
        <dbReference type="EMBL" id="CAB3994771.1"/>
    </source>
</evidence>
<dbReference type="AlphaFoldDB" id="A0A6S7HGM2"/>
<name>A0A6S7HGM2_PARCT</name>
<proteinExistence type="predicted"/>
<comment type="caution">
    <text evidence="1">The sequence shown here is derived from an EMBL/GenBank/DDBJ whole genome shotgun (WGS) entry which is preliminary data.</text>
</comment>
<sequence>MSEHDLAFYGVDWDAPAPSALWDGDLHDDAVPVEVPALPDLLDPEDFHRLVTEVNPLHESEDSGVDLYINTLNFICACTE</sequence>
<reference evidence="1" key="1">
    <citation type="submission" date="2020-04" db="EMBL/GenBank/DDBJ databases">
        <authorList>
            <person name="Alioto T."/>
            <person name="Alioto T."/>
            <person name="Gomez Garrido J."/>
        </authorList>
    </citation>
    <scope>NUCLEOTIDE SEQUENCE</scope>
    <source>
        <strain evidence="1">A484AB</strain>
    </source>
</reference>
<protein>
    <submittedName>
        <fullName evidence="1">Uncharacterized protein</fullName>
    </submittedName>
</protein>
<gene>
    <name evidence="1" type="ORF">PACLA_8A001662</name>
</gene>
<keyword evidence="2" id="KW-1185">Reference proteome</keyword>
<evidence type="ECO:0000313" key="2">
    <source>
        <dbReference type="Proteomes" id="UP001152795"/>
    </source>
</evidence>
<accession>A0A6S7HGM2</accession>
<dbReference type="EMBL" id="CACRXK020002535">
    <property type="protein sequence ID" value="CAB3994771.1"/>
    <property type="molecule type" value="Genomic_DNA"/>
</dbReference>